<comment type="caution">
    <text evidence="2">The sequence shown here is derived from an EMBL/GenBank/DDBJ whole genome shotgun (WGS) entry which is preliminary data.</text>
</comment>
<dbReference type="EMBL" id="SGPM01000153">
    <property type="protein sequence ID" value="THH28869.1"/>
    <property type="molecule type" value="Genomic_DNA"/>
</dbReference>
<feature type="chain" id="PRO_5020186467" evidence="1">
    <location>
        <begin position="30"/>
        <end position="118"/>
    </location>
</feature>
<keyword evidence="3" id="KW-1185">Reference proteome</keyword>
<protein>
    <submittedName>
        <fullName evidence="2">Uncharacterized protein</fullName>
    </submittedName>
</protein>
<feature type="signal peptide" evidence="1">
    <location>
        <begin position="1"/>
        <end position="29"/>
    </location>
</feature>
<organism evidence="2 3">
    <name type="scientific">Antrodiella citrinella</name>
    <dbReference type="NCBI Taxonomy" id="2447956"/>
    <lineage>
        <taxon>Eukaryota</taxon>
        <taxon>Fungi</taxon>
        <taxon>Dikarya</taxon>
        <taxon>Basidiomycota</taxon>
        <taxon>Agaricomycotina</taxon>
        <taxon>Agaricomycetes</taxon>
        <taxon>Polyporales</taxon>
        <taxon>Steccherinaceae</taxon>
        <taxon>Antrodiella</taxon>
    </lineage>
</organism>
<dbReference type="AlphaFoldDB" id="A0A4S4MS16"/>
<keyword evidence="1" id="KW-0732">Signal</keyword>
<dbReference type="OrthoDB" id="2730545at2759"/>
<reference evidence="2 3" key="1">
    <citation type="submission" date="2019-02" db="EMBL/GenBank/DDBJ databases">
        <title>Genome sequencing of the rare red list fungi Antrodiella citrinella (Flaviporus citrinellus).</title>
        <authorList>
            <person name="Buettner E."/>
            <person name="Kellner H."/>
        </authorList>
    </citation>
    <scope>NUCLEOTIDE SEQUENCE [LARGE SCALE GENOMIC DNA]</scope>
    <source>
        <strain evidence="2 3">DSM 108506</strain>
    </source>
</reference>
<name>A0A4S4MS16_9APHY</name>
<evidence type="ECO:0000313" key="3">
    <source>
        <dbReference type="Proteomes" id="UP000308730"/>
    </source>
</evidence>
<evidence type="ECO:0000313" key="2">
    <source>
        <dbReference type="EMBL" id="THH28869.1"/>
    </source>
</evidence>
<accession>A0A4S4MS16</accession>
<dbReference type="Proteomes" id="UP000308730">
    <property type="component" value="Unassembled WGS sequence"/>
</dbReference>
<evidence type="ECO:0000256" key="1">
    <source>
        <dbReference type="SAM" id="SignalP"/>
    </source>
</evidence>
<proteinExistence type="predicted"/>
<sequence>MGRGCTGFPARSVRLFDLNILVLDHLVDAAAKAIQTQFPQYQPTTEIGAEYDYYGDMPSLFPKTIRLRHALVANNELYWQHLSVDDAKPHHIILLPQSYFALDVTSTENFLPLDLSPP</sequence>
<gene>
    <name evidence="2" type="ORF">EUX98_g5318</name>
</gene>